<evidence type="ECO:0000259" key="11">
    <source>
        <dbReference type="Pfam" id="PF08638"/>
    </source>
</evidence>
<evidence type="ECO:0000256" key="8">
    <source>
        <dbReference type="ARBA" id="ARBA00032007"/>
    </source>
</evidence>
<dbReference type="AlphaFoldDB" id="A5E2G4"/>
<dbReference type="InterPro" id="IPR055122">
    <property type="entry name" value="Med14_N"/>
</dbReference>
<reference evidence="12 13" key="1">
    <citation type="journal article" date="2009" name="Nature">
        <title>Evolution of pathogenicity and sexual reproduction in eight Candida genomes.</title>
        <authorList>
            <person name="Butler G."/>
            <person name="Rasmussen M.D."/>
            <person name="Lin M.F."/>
            <person name="Santos M.A."/>
            <person name="Sakthikumar S."/>
            <person name="Munro C.A."/>
            <person name="Rheinbay E."/>
            <person name="Grabherr M."/>
            <person name="Forche A."/>
            <person name="Reedy J.L."/>
            <person name="Agrafioti I."/>
            <person name="Arnaud M.B."/>
            <person name="Bates S."/>
            <person name="Brown A.J."/>
            <person name="Brunke S."/>
            <person name="Costanzo M.C."/>
            <person name="Fitzpatrick D.A."/>
            <person name="de Groot P.W."/>
            <person name="Harris D."/>
            <person name="Hoyer L.L."/>
            <person name="Hube B."/>
            <person name="Klis F.M."/>
            <person name="Kodira C."/>
            <person name="Lennard N."/>
            <person name="Logue M.E."/>
            <person name="Martin R."/>
            <person name="Neiman A.M."/>
            <person name="Nikolaou E."/>
            <person name="Quail M.A."/>
            <person name="Quinn J."/>
            <person name="Santos M.C."/>
            <person name="Schmitzberger F.F."/>
            <person name="Sherlock G."/>
            <person name="Shah P."/>
            <person name="Silverstein K.A."/>
            <person name="Skrzypek M.S."/>
            <person name="Soll D."/>
            <person name="Staggs R."/>
            <person name="Stansfield I."/>
            <person name="Stumpf M.P."/>
            <person name="Sudbery P.E."/>
            <person name="Srikantha T."/>
            <person name="Zeng Q."/>
            <person name="Berman J."/>
            <person name="Berriman M."/>
            <person name="Heitman J."/>
            <person name="Gow N.A."/>
            <person name="Lorenz M.C."/>
            <person name="Birren B.W."/>
            <person name="Kellis M."/>
            <person name="Cuomo C.A."/>
        </authorList>
    </citation>
    <scope>NUCLEOTIDE SEQUENCE [LARGE SCALE GENOMIC DNA]</scope>
    <source>
        <strain evidence="13">ATCC 11503 / BCRC 21390 / CBS 2605 / JCM 1781 / NBRC 1676 / NRRL YB-4239</strain>
    </source>
</reference>
<comment type="subunit">
    <text evidence="9">Component of the Mediator complex.</text>
</comment>
<dbReference type="EMBL" id="CH981528">
    <property type="protein sequence ID" value="EDK45622.1"/>
    <property type="molecule type" value="Genomic_DNA"/>
</dbReference>
<dbReference type="InParanoid" id="A5E2G4"/>
<dbReference type="GO" id="GO:0006357">
    <property type="term" value="P:regulation of transcription by RNA polymerase II"/>
    <property type="evidence" value="ECO:0007669"/>
    <property type="project" value="InterPro"/>
</dbReference>
<keyword evidence="6 9" id="KW-0804">Transcription</keyword>
<keyword evidence="4 9" id="KW-0805">Transcription regulation</keyword>
<evidence type="ECO:0000313" key="12">
    <source>
        <dbReference type="EMBL" id="EDK45622.1"/>
    </source>
</evidence>
<evidence type="ECO:0000256" key="6">
    <source>
        <dbReference type="ARBA" id="ARBA00023163"/>
    </source>
</evidence>
<dbReference type="GeneID" id="5231953"/>
<dbReference type="GO" id="GO:0003712">
    <property type="term" value="F:transcription coregulator activity"/>
    <property type="evidence" value="ECO:0007669"/>
    <property type="project" value="UniProtKB-UniRule"/>
</dbReference>
<dbReference type="VEuPathDB" id="FungiDB:LELG_03801"/>
<dbReference type="eggNOG" id="KOG1875">
    <property type="taxonomic scope" value="Eukaryota"/>
</dbReference>
<evidence type="ECO:0000256" key="2">
    <source>
        <dbReference type="ARBA" id="ARBA00007813"/>
    </source>
</evidence>
<dbReference type="KEGG" id="lel:PVL30_004626"/>
<dbReference type="Proteomes" id="UP000001996">
    <property type="component" value="Unassembled WGS sequence"/>
</dbReference>
<dbReference type="HOGENOM" id="CLU_283151_0_0_1"/>
<evidence type="ECO:0000256" key="3">
    <source>
        <dbReference type="ARBA" id="ARBA00019619"/>
    </source>
</evidence>
<evidence type="ECO:0000256" key="4">
    <source>
        <dbReference type="ARBA" id="ARBA00023015"/>
    </source>
</evidence>
<evidence type="ECO:0000256" key="7">
    <source>
        <dbReference type="ARBA" id="ARBA00023242"/>
    </source>
</evidence>
<evidence type="ECO:0000256" key="10">
    <source>
        <dbReference type="SAM" id="MobiDB-lite"/>
    </source>
</evidence>
<comment type="function">
    <text evidence="9">Component of the Mediator complex, a coactivator involved in the regulated transcription of nearly all RNA polymerase II-dependent genes. Mediator functions as a bridge to convey information from gene-specific regulatory proteins to the basal RNA polymerase II transcription machinery. Mediator is recruited to promoters by direct interactions with regulatory proteins and serves as a scaffold for the assembly of a functional preinitiation complex with RNA polymerase II and the general transcription factors.</text>
</comment>
<name>A5E2G4_LODEL</name>
<comment type="subcellular location">
    <subcellularLocation>
        <location evidence="1 9">Nucleus</location>
    </subcellularLocation>
</comment>
<dbReference type="InterPro" id="IPR013947">
    <property type="entry name" value="Mediator_Med14"/>
</dbReference>
<feature type="compositionally biased region" description="Low complexity" evidence="10">
    <location>
        <begin position="621"/>
        <end position="637"/>
    </location>
</feature>
<organism evidence="12 13">
    <name type="scientific">Lodderomyces elongisporus (strain ATCC 11503 / CBS 2605 / JCM 1781 / NBRC 1676 / NRRL YB-4239)</name>
    <name type="common">Yeast</name>
    <name type="synonym">Saccharomyces elongisporus</name>
    <dbReference type="NCBI Taxonomy" id="379508"/>
    <lineage>
        <taxon>Eukaryota</taxon>
        <taxon>Fungi</taxon>
        <taxon>Dikarya</taxon>
        <taxon>Ascomycota</taxon>
        <taxon>Saccharomycotina</taxon>
        <taxon>Pichiomycetes</taxon>
        <taxon>Debaryomycetaceae</taxon>
        <taxon>Candida/Lodderomyces clade</taxon>
        <taxon>Lodderomyces</taxon>
    </lineage>
</organism>
<dbReference type="STRING" id="379508.A5E2G4"/>
<dbReference type="FunCoup" id="A5E2G4">
    <property type="interactions" value="247"/>
</dbReference>
<dbReference type="Pfam" id="PF08638">
    <property type="entry name" value="Med14"/>
    <property type="match status" value="1"/>
</dbReference>
<evidence type="ECO:0000256" key="5">
    <source>
        <dbReference type="ARBA" id="ARBA00023159"/>
    </source>
</evidence>
<comment type="similarity">
    <text evidence="2 9">Belongs to the Mediator complex subunit 14 family.</text>
</comment>
<dbReference type="PANTHER" id="PTHR12809:SF2">
    <property type="entry name" value="MEDIATOR OF RNA POLYMERASE II TRANSCRIPTION SUBUNIT 14"/>
    <property type="match status" value="1"/>
</dbReference>
<gene>
    <name evidence="12" type="ORF">LELG_03801</name>
</gene>
<evidence type="ECO:0000256" key="1">
    <source>
        <dbReference type="ARBA" id="ARBA00004123"/>
    </source>
</evidence>
<keyword evidence="7 9" id="KW-0539">Nucleus</keyword>
<feature type="region of interest" description="Disordered" evidence="10">
    <location>
        <begin position="1"/>
        <end position="62"/>
    </location>
</feature>
<dbReference type="GO" id="GO:0016592">
    <property type="term" value="C:mediator complex"/>
    <property type="evidence" value="ECO:0007669"/>
    <property type="project" value="UniProtKB-UniRule"/>
</dbReference>
<feature type="region of interest" description="Disordered" evidence="10">
    <location>
        <begin position="621"/>
        <end position="641"/>
    </location>
</feature>
<accession>A5E2G4</accession>
<keyword evidence="13" id="KW-1185">Reference proteome</keyword>
<feature type="compositionally biased region" description="Low complexity" evidence="10">
    <location>
        <begin position="23"/>
        <end position="42"/>
    </location>
</feature>
<dbReference type="GO" id="GO:0070847">
    <property type="term" value="C:core mediator complex"/>
    <property type="evidence" value="ECO:0007669"/>
    <property type="project" value="TreeGrafter"/>
</dbReference>
<protein>
    <recommendedName>
        <fullName evidence="3 9">Mediator of RNA polymerase II transcription subunit 14</fullName>
    </recommendedName>
    <alternativeName>
        <fullName evidence="8 9">Mediator complex subunit 14</fullName>
    </alternativeName>
</protein>
<feature type="domain" description="Mediator complex subunit MED14 N-terminal" evidence="11">
    <location>
        <begin position="70"/>
        <end position="256"/>
    </location>
</feature>
<sequence>MDADHNGTINRSPAPPPPPAATPPAATQPQLPVSTTSTTTHTNGNLISHNDNHQSTHPEPEIPHITENLLPLANVLKYYSQQSFKQLATAVENLSKTAEEESDVKRKKYLLEVLVLLRRDFVKLYTLVKWSSVSQDVSKFIDLLNWFRLQDFNFDLLMYSLQGLLGFGAAKLPNFDLETALEVFYKKRPQLPSHNYLEKKEISPEKILEVMRDLNLAILTRFALMDLPSRFEYEVRDGRAYVQVKDEFEVSITMADDSIVDVDNGDKNEVENGSEDADYGRERNFNNPLYMIDFKFLFGINPNTGFIAYDNGYNYTTRLPPKSFVRLERVANQTLAKNGLHGLYELLHKYTISFKMYLISKQLRELMSSTKWKGNLQINYRAGSSVIVINYWTTLYLSLNWKSFIEIGVDEESKLHYRWFKNGRYEQQSIVNEIVGSNRLEGRIEDEDGDDDLFEVDSPREINIEETITAFILEHSKTIMQKICKTLELSCPHEITEMTPQQLSFSISPKKSTIFAINPLTGLFYFLDPSPVQLRLLKRINSAPPPASLLMNKQFISEYDITEWVASNILQLKLETFSKEVNYYLTATEWISNSIIRFNEPEVRKLLESILIGHGGRANPSNKSINGDGNNNVNGNSDDTDASAKTANINATVSSYANFKIQFYRKKHWPSTWFLIVMISGTTSRTNWWVARIKSVGANWIVNHFQLLSHNPELSYDFFKQLGKSSFQMIINHVVLEEMRERNVRVGVVNDDGGDDNGDSDNAKLFNISNDSYKEPTSVSSENGSAGIGIPEITDKASLVDGDLMHRSLISVINEGLLPIENSSPRLYLEIQLINQIQNHDNHAFNHLNKKMHLRLFGKLKNLDIKSSPELEKLNLIIDEKNQSFEILTSRDLEEIIGDSGKTHFLDTIFNSLSKLNNLLKILDQLKSNDIKVLDNSTDEITIKANDSLDKLVIKIPNEAAESISIGTIARKTWETELIIHFLNQYLSQNHSDNIVGIIKYLSDINPIFQTIKQVQSMLHEQQDSLKLNNGLHKIHFDCVFNNLNHIQFMFNLSSTINNSKKIQKDKILISLQFKRNKFDKLGKKQERLVKISFQNNPHVKQTKFKKLFDMMYKSILEMERDKNDELINFDESQVLVKLNQDILASTNLVEQMMQRITKCFIQYVSE</sequence>
<keyword evidence="5 9" id="KW-0010">Activator</keyword>
<feature type="compositionally biased region" description="Basic and acidic residues" evidence="10">
    <location>
        <begin position="50"/>
        <end position="62"/>
    </location>
</feature>
<evidence type="ECO:0000256" key="9">
    <source>
        <dbReference type="RuleBase" id="RU365082"/>
    </source>
</evidence>
<evidence type="ECO:0000313" key="13">
    <source>
        <dbReference type="Proteomes" id="UP000001996"/>
    </source>
</evidence>
<proteinExistence type="inferred from homology"/>
<dbReference type="OMA" id="FIKIYTL"/>
<feature type="compositionally biased region" description="Pro residues" evidence="10">
    <location>
        <begin position="13"/>
        <end position="22"/>
    </location>
</feature>
<dbReference type="PANTHER" id="PTHR12809">
    <property type="entry name" value="MEDIATOR COMPLEX SUBUNIT"/>
    <property type="match status" value="1"/>
</dbReference>
<dbReference type="OrthoDB" id="205099at2759"/>